<proteinExistence type="inferred from homology"/>
<comment type="caution">
    <text evidence="3">The sequence shown here is derived from an EMBL/GenBank/DDBJ whole genome shotgun (WGS) entry which is preliminary data.</text>
</comment>
<dbReference type="PANTHER" id="PTHR47505">
    <property type="entry name" value="DNA UTILIZATION PROTEIN YHGH"/>
    <property type="match status" value="1"/>
</dbReference>
<dbReference type="Gene3D" id="3.40.50.2020">
    <property type="match status" value="1"/>
</dbReference>
<dbReference type="EMBL" id="SPQZ01000005">
    <property type="protein sequence ID" value="TFV96467.1"/>
    <property type="molecule type" value="Genomic_DNA"/>
</dbReference>
<dbReference type="Pfam" id="PF00156">
    <property type="entry name" value="Pribosyltran"/>
    <property type="match status" value="1"/>
</dbReference>
<dbReference type="AlphaFoldDB" id="A0A4Y9QW74"/>
<organism evidence="3 4">
    <name type="scientific">Orlajensenia leifsoniae</name>
    <dbReference type="NCBI Taxonomy" id="2561933"/>
    <lineage>
        <taxon>Bacteria</taxon>
        <taxon>Bacillati</taxon>
        <taxon>Actinomycetota</taxon>
        <taxon>Actinomycetes</taxon>
        <taxon>Micrococcales</taxon>
        <taxon>Microbacteriaceae</taxon>
        <taxon>Orlajensenia</taxon>
    </lineage>
</organism>
<feature type="domain" description="Phosphoribosyltransferase" evidence="2">
    <location>
        <begin position="194"/>
        <end position="235"/>
    </location>
</feature>
<protein>
    <submittedName>
        <fullName evidence="3">ComF family protein</fullName>
    </submittedName>
</protein>
<evidence type="ECO:0000256" key="1">
    <source>
        <dbReference type="ARBA" id="ARBA00008007"/>
    </source>
</evidence>
<name>A0A4Y9QW74_9MICO</name>
<evidence type="ECO:0000313" key="4">
    <source>
        <dbReference type="Proteomes" id="UP000298127"/>
    </source>
</evidence>
<keyword evidence="4" id="KW-1185">Reference proteome</keyword>
<dbReference type="PANTHER" id="PTHR47505:SF1">
    <property type="entry name" value="DNA UTILIZATION PROTEIN YHGH"/>
    <property type="match status" value="1"/>
</dbReference>
<comment type="similarity">
    <text evidence="1">Belongs to the ComF/GntX family.</text>
</comment>
<sequence length="243" mass="24607">MTSRTSAAVVTEALRDALALVLPVECSGCGMPGRVLCTACRLVVVADVHRADRDGMSVHCALDYGGVARRVIGAFKDGGRPTLASALGPALREAVLAAIVVADIGPDSVASAAQAPPDARGLEIVAVPSSRSAYRRRGFSPVASMLRSGGLRASSVLRVVGAHADQAGLGREERGANVAGGLAVRRGVTGGPHPLAGRRFVVVDDILTTGSTMREAVRAVRAGGGSVVGCAALAETRLRGGRG</sequence>
<dbReference type="SUPFAM" id="SSF53271">
    <property type="entry name" value="PRTase-like"/>
    <property type="match status" value="1"/>
</dbReference>
<dbReference type="InterPro" id="IPR051910">
    <property type="entry name" value="ComF/GntX_DNA_util-trans"/>
</dbReference>
<reference evidence="3 4" key="1">
    <citation type="journal article" date="2018" name="J. Microbiol.">
        <title>Leifsonia flava sp. nov., a novel actinobacterium isolated from the rhizosphere of Aquilegia viridiflora.</title>
        <authorList>
            <person name="Cai Y."/>
            <person name="Tao W.Z."/>
            <person name="Ma Y.J."/>
            <person name="Cheng J."/>
            <person name="Zhang M.Y."/>
            <person name="Zhang Y.X."/>
        </authorList>
    </citation>
    <scope>NUCLEOTIDE SEQUENCE [LARGE SCALE GENOMIC DNA]</scope>
    <source>
        <strain evidence="3 4">SYP-B2174</strain>
    </source>
</reference>
<evidence type="ECO:0000313" key="3">
    <source>
        <dbReference type="EMBL" id="TFV96467.1"/>
    </source>
</evidence>
<dbReference type="CDD" id="cd06223">
    <property type="entry name" value="PRTases_typeI"/>
    <property type="match status" value="1"/>
</dbReference>
<dbReference type="RefSeq" id="WP_135121150.1">
    <property type="nucleotide sequence ID" value="NZ_SPQZ01000005.1"/>
</dbReference>
<dbReference type="InterPro" id="IPR029057">
    <property type="entry name" value="PRTase-like"/>
</dbReference>
<gene>
    <name evidence="3" type="ORF">E4M00_14240</name>
</gene>
<evidence type="ECO:0000259" key="2">
    <source>
        <dbReference type="Pfam" id="PF00156"/>
    </source>
</evidence>
<accession>A0A4Y9QW74</accession>
<dbReference type="InterPro" id="IPR000836">
    <property type="entry name" value="PRTase_dom"/>
</dbReference>
<dbReference type="Proteomes" id="UP000298127">
    <property type="component" value="Unassembled WGS sequence"/>
</dbReference>